<dbReference type="CDD" id="cd04730">
    <property type="entry name" value="NPD_like"/>
    <property type="match status" value="1"/>
</dbReference>
<dbReference type="GO" id="GO:0018580">
    <property type="term" value="F:nitronate monooxygenase activity"/>
    <property type="evidence" value="ECO:0007669"/>
    <property type="project" value="InterPro"/>
</dbReference>
<keyword evidence="4" id="KW-0285">Flavoprotein</keyword>
<dbReference type="AlphaFoldDB" id="A0A9Y2P683"/>
<gene>
    <name evidence="10" type="ORF">QPJ95_17765</name>
</gene>
<evidence type="ECO:0000256" key="3">
    <source>
        <dbReference type="ARBA" id="ARBA00022575"/>
    </source>
</evidence>
<evidence type="ECO:0000313" key="10">
    <source>
        <dbReference type="EMBL" id="WIY24405.1"/>
    </source>
</evidence>
<name>A0A9Y2P683_9RHOB</name>
<keyword evidence="7 10" id="KW-0503">Monooxygenase</keyword>
<dbReference type="RefSeq" id="WP_270920603.1">
    <property type="nucleotide sequence ID" value="NZ_CP127247.1"/>
</dbReference>
<evidence type="ECO:0000256" key="6">
    <source>
        <dbReference type="ARBA" id="ARBA00023002"/>
    </source>
</evidence>
<evidence type="ECO:0000256" key="2">
    <source>
        <dbReference type="ARBA" id="ARBA00009881"/>
    </source>
</evidence>
<dbReference type="SUPFAM" id="SSF51412">
    <property type="entry name" value="Inosine monophosphate dehydrogenase (IMPDH)"/>
    <property type="match status" value="1"/>
</dbReference>
<keyword evidence="3" id="KW-0216">Detoxification</keyword>
<dbReference type="KEGG" id="ppso:QPJ95_17765"/>
<protein>
    <recommendedName>
        <fullName evidence="8">Propionate 3-nitronate monooxygenase</fullName>
    </recommendedName>
</protein>
<evidence type="ECO:0000313" key="11">
    <source>
        <dbReference type="Proteomes" id="UP001238334"/>
    </source>
</evidence>
<evidence type="ECO:0000256" key="8">
    <source>
        <dbReference type="ARBA" id="ARBA00031155"/>
    </source>
</evidence>
<dbReference type="InterPro" id="IPR004136">
    <property type="entry name" value="NMO"/>
</dbReference>
<dbReference type="PANTHER" id="PTHR42747">
    <property type="entry name" value="NITRONATE MONOOXYGENASE-RELATED"/>
    <property type="match status" value="1"/>
</dbReference>
<evidence type="ECO:0000256" key="1">
    <source>
        <dbReference type="ARBA" id="ARBA00001917"/>
    </source>
</evidence>
<sequence length="353" mass="36587">MNPTPLSRATGFCNAYDLQVPILMAPMAGACPASLAIPVANGGGIGACGCLLMQPDGIANWAREMRAGSNGAFQLNVWIPDPDPLRDPAHEARVRAFLGQWGPEVLAKDAEAPLPDFEAQCDAMLAAGPHVISSIMGVYPAPFVARMKERGVKWFATVTTVTEALASEAAGADVIVAQDMEAGGHRGSFDADDAARSLVGLFALLPAVVDAVQVPVVATGGIADARGVAAALVLGASAVQIGTGLLRAPEAGIAPSWADAIGDALPEGTVSTRAFSGRLGRSIRTAYTEAAEEGPIPAPYPIQRNITKMMRESATGIDRMQAWAGQSARLARAEPATDLVAGLWDEAREILQT</sequence>
<comment type="similarity">
    <text evidence="2">Belongs to the nitronate monooxygenase family. NMO class I subfamily.</text>
</comment>
<reference evidence="10 11" key="1">
    <citation type="submission" date="2023-06" db="EMBL/GenBank/DDBJ databases">
        <title>Parasedimentitalea psychrophila sp. nov., a psychrophilic bacterium isolated from deep-sea sediment.</title>
        <authorList>
            <person name="Li A."/>
        </authorList>
    </citation>
    <scope>NUCLEOTIDE SEQUENCE [LARGE SCALE GENOMIC DNA]</scope>
    <source>
        <strain evidence="10 11">QS115</strain>
    </source>
</reference>
<keyword evidence="5" id="KW-0288">FMN</keyword>
<comment type="cofactor">
    <cofactor evidence="1">
        <name>FMN</name>
        <dbReference type="ChEBI" id="CHEBI:58210"/>
    </cofactor>
</comment>
<keyword evidence="11" id="KW-1185">Reference proteome</keyword>
<accession>A0A9Y2P683</accession>
<dbReference type="PANTHER" id="PTHR42747:SF3">
    <property type="entry name" value="NITRONATE MONOOXYGENASE-RELATED"/>
    <property type="match status" value="1"/>
</dbReference>
<dbReference type="Pfam" id="PF03060">
    <property type="entry name" value="NMO"/>
    <property type="match status" value="1"/>
</dbReference>
<dbReference type="Gene3D" id="3.20.20.70">
    <property type="entry name" value="Aldolase class I"/>
    <property type="match status" value="1"/>
</dbReference>
<evidence type="ECO:0000256" key="4">
    <source>
        <dbReference type="ARBA" id="ARBA00022630"/>
    </source>
</evidence>
<evidence type="ECO:0000256" key="7">
    <source>
        <dbReference type="ARBA" id="ARBA00023033"/>
    </source>
</evidence>
<proteinExistence type="inferred from homology"/>
<dbReference type="EMBL" id="CP127247">
    <property type="protein sequence ID" value="WIY24405.1"/>
    <property type="molecule type" value="Genomic_DNA"/>
</dbReference>
<organism evidence="10 11">
    <name type="scientific">Parasedimentitalea psychrophila</name>
    <dbReference type="NCBI Taxonomy" id="2997337"/>
    <lineage>
        <taxon>Bacteria</taxon>
        <taxon>Pseudomonadati</taxon>
        <taxon>Pseudomonadota</taxon>
        <taxon>Alphaproteobacteria</taxon>
        <taxon>Rhodobacterales</taxon>
        <taxon>Paracoccaceae</taxon>
        <taxon>Parasedimentitalea</taxon>
    </lineage>
</organism>
<comment type="catalytic activity">
    <reaction evidence="9">
        <text>3 propionate 3-nitronate + 3 O2 + H2O = 3 3-oxopropanoate + 2 nitrate + nitrite + H2O2 + 3 H(+)</text>
        <dbReference type="Rhea" id="RHEA:57332"/>
        <dbReference type="ChEBI" id="CHEBI:15377"/>
        <dbReference type="ChEBI" id="CHEBI:15378"/>
        <dbReference type="ChEBI" id="CHEBI:15379"/>
        <dbReference type="ChEBI" id="CHEBI:16240"/>
        <dbReference type="ChEBI" id="CHEBI:16301"/>
        <dbReference type="ChEBI" id="CHEBI:17632"/>
        <dbReference type="ChEBI" id="CHEBI:33190"/>
        <dbReference type="ChEBI" id="CHEBI:136067"/>
    </reaction>
</comment>
<dbReference type="Proteomes" id="UP001238334">
    <property type="component" value="Chromosome"/>
</dbReference>
<dbReference type="InterPro" id="IPR013785">
    <property type="entry name" value="Aldolase_TIM"/>
</dbReference>
<dbReference type="GO" id="GO:0009636">
    <property type="term" value="P:response to toxic substance"/>
    <property type="evidence" value="ECO:0007669"/>
    <property type="project" value="UniProtKB-KW"/>
</dbReference>
<evidence type="ECO:0000256" key="5">
    <source>
        <dbReference type="ARBA" id="ARBA00022643"/>
    </source>
</evidence>
<evidence type="ECO:0000256" key="9">
    <source>
        <dbReference type="ARBA" id="ARBA00049401"/>
    </source>
</evidence>
<keyword evidence="6 10" id="KW-0560">Oxidoreductase</keyword>